<evidence type="ECO:0000256" key="1">
    <source>
        <dbReference type="ARBA" id="ARBA00005709"/>
    </source>
</evidence>
<reference evidence="7 8" key="1">
    <citation type="journal article" date="2016" name="Genome Announc.">
        <title>Complete Genome Sequence of Methylobacterium populi P-1M, Isolated from Pink-Pigmented Household Biofilm.</title>
        <authorList>
            <person name="Morohoshi T."/>
            <person name="Ikeda T."/>
        </authorList>
    </citation>
    <scope>NUCLEOTIDE SEQUENCE [LARGE SCALE GENOMIC DNA]</scope>
    <source>
        <strain evidence="7 8">P-1M</strain>
    </source>
</reference>
<keyword evidence="7" id="KW-0966">Cell projection</keyword>
<dbReference type="NCBIfam" id="NF004669">
    <property type="entry name" value="PRK06008.1"/>
    <property type="match status" value="1"/>
</dbReference>
<dbReference type="GO" id="GO:0005198">
    <property type="term" value="F:structural molecule activity"/>
    <property type="evidence" value="ECO:0007669"/>
    <property type="project" value="UniProtKB-UniRule"/>
</dbReference>
<comment type="similarity">
    <text evidence="1 3">Belongs to the bacterial flagellin family.</text>
</comment>
<dbReference type="Pfam" id="PF00669">
    <property type="entry name" value="Flagellin_N"/>
    <property type="match status" value="1"/>
</dbReference>
<dbReference type="OrthoDB" id="8004955at2"/>
<dbReference type="PANTHER" id="PTHR42792">
    <property type="entry name" value="FLAGELLIN"/>
    <property type="match status" value="1"/>
</dbReference>
<dbReference type="GO" id="GO:0009288">
    <property type="term" value="C:bacterial-type flagellum"/>
    <property type="evidence" value="ECO:0007669"/>
    <property type="project" value="UniProtKB-SubCell"/>
</dbReference>
<dbReference type="AlphaFoldDB" id="A0A160PDK5"/>
<keyword evidence="2 3" id="KW-0975">Bacterial flagellum</keyword>
<keyword evidence="7" id="KW-0969">Cilium</keyword>
<dbReference type="EMBL" id="AP014809">
    <property type="protein sequence ID" value="BAU89310.1"/>
    <property type="molecule type" value="Genomic_DNA"/>
</dbReference>
<dbReference type="Proteomes" id="UP000218288">
    <property type="component" value="Chromosome"/>
</dbReference>
<dbReference type="GO" id="GO:0005576">
    <property type="term" value="C:extracellular region"/>
    <property type="evidence" value="ECO:0007669"/>
    <property type="project" value="UniProtKB-SubCell"/>
</dbReference>
<protein>
    <recommendedName>
        <fullName evidence="3">Flagellin</fullName>
    </recommendedName>
</protein>
<dbReference type="RefSeq" id="WP_096483855.1">
    <property type="nucleotide sequence ID" value="NZ_AP014809.1"/>
</dbReference>
<feature type="coiled-coil region" evidence="4">
    <location>
        <begin position="70"/>
        <end position="97"/>
    </location>
</feature>
<keyword evidence="4" id="KW-0175">Coiled coil</keyword>
<keyword evidence="7" id="KW-0282">Flagellum</keyword>
<keyword evidence="3" id="KW-0964">Secreted</keyword>
<evidence type="ECO:0000313" key="8">
    <source>
        <dbReference type="Proteomes" id="UP000218288"/>
    </source>
</evidence>
<sequence>MMTTGFISSLNLWNAPRTGVSRLQSDLATATKEISTGRFADIGATLGGGVSGAFGLRGQNAVLASLTQSNAAASARLEATQSALQEIQSAAEATLNELTALPAEQRGAQAAESAHTRLAALAGALNTSAGGQFVFGGTNSATAPLTPYEGNPTSPAKAAVEDAFTRFFGFAPGSPAASGITPSEIKGFIDGMLTGRFTEVNWSRTWSAASSRTIDSQISLTETVTTSVSANAEPFRQLGMAYVIASALGLSDLSQAAQTVATGTVMDLLGKATRSLTTMRADLGRTQSQITEANGRMAKQTALLTGQIRDLESVDPAEAKSRVDAITTQMQMSYGLTAQLRSLSLINFIS</sequence>
<evidence type="ECO:0000259" key="6">
    <source>
        <dbReference type="Pfam" id="PF00700"/>
    </source>
</evidence>
<organism evidence="7 8">
    <name type="scientific">Methylorubrum populi</name>
    <dbReference type="NCBI Taxonomy" id="223967"/>
    <lineage>
        <taxon>Bacteria</taxon>
        <taxon>Pseudomonadati</taxon>
        <taxon>Pseudomonadota</taxon>
        <taxon>Alphaproteobacteria</taxon>
        <taxon>Hyphomicrobiales</taxon>
        <taxon>Methylobacteriaceae</taxon>
        <taxon>Methylorubrum</taxon>
    </lineage>
</organism>
<dbReference type="Gene3D" id="1.20.1330.10">
    <property type="entry name" value="f41 fragment of flagellin, N-terminal domain"/>
    <property type="match status" value="1"/>
</dbReference>
<comment type="subcellular location">
    <subcellularLocation>
        <location evidence="3">Secreted</location>
    </subcellularLocation>
    <subcellularLocation>
        <location evidence="3">Bacterial flagellum</location>
    </subcellularLocation>
</comment>
<evidence type="ECO:0000259" key="5">
    <source>
        <dbReference type="Pfam" id="PF00669"/>
    </source>
</evidence>
<feature type="domain" description="Flagellin N-terminal" evidence="5">
    <location>
        <begin position="7"/>
        <end position="139"/>
    </location>
</feature>
<dbReference type="InterPro" id="IPR001492">
    <property type="entry name" value="Flagellin"/>
</dbReference>
<dbReference type="Pfam" id="PF00700">
    <property type="entry name" value="Flagellin_C"/>
    <property type="match status" value="1"/>
</dbReference>
<evidence type="ECO:0000256" key="4">
    <source>
        <dbReference type="SAM" id="Coils"/>
    </source>
</evidence>
<name>A0A160PDK5_9HYPH</name>
<evidence type="ECO:0000313" key="7">
    <source>
        <dbReference type="EMBL" id="BAU89310.1"/>
    </source>
</evidence>
<gene>
    <name evidence="7" type="primary">flgL</name>
    <name evidence="7" type="ORF">MPPM_0705</name>
</gene>
<comment type="function">
    <text evidence="3">Flagellin is the subunit protein which polymerizes to form the filaments of bacterial flagella.</text>
</comment>
<dbReference type="InterPro" id="IPR046358">
    <property type="entry name" value="Flagellin_C"/>
</dbReference>
<accession>A0A160PDK5</accession>
<dbReference type="SUPFAM" id="SSF64518">
    <property type="entry name" value="Phase 1 flagellin"/>
    <property type="match status" value="1"/>
</dbReference>
<dbReference type="InterPro" id="IPR001029">
    <property type="entry name" value="Flagellin_N"/>
</dbReference>
<feature type="domain" description="Flagellin C-terminal" evidence="6">
    <location>
        <begin position="266"/>
        <end position="349"/>
    </location>
</feature>
<proteinExistence type="inferred from homology"/>
<evidence type="ECO:0000256" key="2">
    <source>
        <dbReference type="ARBA" id="ARBA00023143"/>
    </source>
</evidence>
<dbReference type="PANTHER" id="PTHR42792:SF1">
    <property type="entry name" value="FLAGELLAR HOOK-ASSOCIATED PROTEIN 3"/>
    <property type="match status" value="1"/>
</dbReference>
<evidence type="ECO:0000256" key="3">
    <source>
        <dbReference type="RuleBase" id="RU362073"/>
    </source>
</evidence>